<reference evidence="1 2" key="1">
    <citation type="journal article" date="2020" name="ISME J.">
        <title>Comparative genomics reveals insights into cyanobacterial evolution and habitat adaptation.</title>
        <authorList>
            <person name="Chen M.Y."/>
            <person name="Teng W.K."/>
            <person name="Zhao L."/>
            <person name="Hu C.X."/>
            <person name="Zhou Y.K."/>
            <person name="Han B.P."/>
            <person name="Song L.R."/>
            <person name="Shu W.S."/>
        </authorList>
    </citation>
    <scope>NUCLEOTIDE SEQUENCE [LARGE SCALE GENOMIC DNA]</scope>
    <source>
        <strain evidence="1 2">FACHB-119</strain>
    </source>
</reference>
<name>A0ABR8DES0_9NOST</name>
<protein>
    <submittedName>
        <fullName evidence="1">Nuclease A inhibitor family protein</fullName>
    </submittedName>
</protein>
<comment type="caution">
    <text evidence="1">The sequence shown here is derived from an EMBL/GenBank/DDBJ whole genome shotgun (WGS) entry which is preliminary data.</text>
</comment>
<evidence type="ECO:0000313" key="1">
    <source>
        <dbReference type="EMBL" id="MBD2505503.1"/>
    </source>
</evidence>
<proteinExistence type="predicted"/>
<evidence type="ECO:0000313" key="2">
    <source>
        <dbReference type="Proteomes" id="UP000661112"/>
    </source>
</evidence>
<dbReference type="Gene3D" id="3.40.1460.10">
    <property type="entry name" value="Nuclease A inhibitor-like"/>
    <property type="match status" value="1"/>
</dbReference>
<organism evidence="1 2">
    <name type="scientific">Anabaena azotica FACHB-119</name>
    <dbReference type="NCBI Taxonomy" id="947527"/>
    <lineage>
        <taxon>Bacteria</taxon>
        <taxon>Bacillati</taxon>
        <taxon>Cyanobacteriota</taxon>
        <taxon>Cyanophyceae</taxon>
        <taxon>Nostocales</taxon>
        <taxon>Nostocaceae</taxon>
        <taxon>Anabaena</taxon>
        <taxon>Anabaena azotica</taxon>
    </lineage>
</organism>
<dbReference type="SUPFAM" id="SSF82602">
    <property type="entry name" value="Nuclease A inhibitor (NuiA)"/>
    <property type="match status" value="1"/>
</dbReference>
<dbReference type="Proteomes" id="UP000661112">
    <property type="component" value="Unassembled WGS sequence"/>
</dbReference>
<dbReference type="InterPro" id="IPR036587">
    <property type="entry name" value="NucleaseA_inhib-like_sf"/>
</dbReference>
<dbReference type="EMBL" id="JACJSG010000092">
    <property type="protein sequence ID" value="MBD2505503.1"/>
    <property type="molecule type" value="Genomic_DNA"/>
</dbReference>
<sequence>MAHQTNDSLVESLKQATEGIVYTSESDYPFEVIHWQTNGEPITAETIIKKAGTQKDIAVEVIDFSEFFNPEIPDPDWYGTQEKAEAARYKKLMEIFRHNLSNIQVYRLGEIEVDIYILGQSGNGDIIGLSTKSIET</sequence>
<accession>A0ABR8DES0</accession>
<keyword evidence="2" id="KW-1185">Reference proteome</keyword>
<gene>
    <name evidence="1" type="ORF">H6G83_33745</name>
</gene>
<dbReference type="Pfam" id="PF07924">
    <property type="entry name" value="NuiA"/>
    <property type="match status" value="1"/>
</dbReference>
<dbReference type="InterPro" id="IPR012489">
    <property type="entry name" value="NucleaseA_inhib-like"/>
</dbReference>
<dbReference type="RefSeq" id="WP_190480365.1">
    <property type="nucleotide sequence ID" value="NZ_JACJSG010000092.1"/>
</dbReference>